<evidence type="ECO:0000313" key="1">
    <source>
        <dbReference type="EMBL" id="MBR7679159.1"/>
    </source>
</evidence>
<evidence type="ECO:0000313" key="2">
    <source>
        <dbReference type="Proteomes" id="UP000675554"/>
    </source>
</evidence>
<keyword evidence="2" id="KW-1185">Reference proteome</keyword>
<protein>
    <submittedName>
        <fullName evidence="1">Uncharacterized protein</fullName>
    </submittedName>
</protein>
<gene>
    <name evidence="1" type="ORF">KDA82_40770</name>
</gene>
<feature type="non-terminal residue" evidence="1">
    <location>
        <position position="1"/>
    </location>
</feature>
<accession>A0A8T4J424</accession>
<dbReference type="Proteomes" id="UP000675554">
    <property type="component" value="Unassembled WGS sequence"/>
</dbReference>
<name>A0A8T4J424_9ACTN</name>
<organism evidence="1 2">
    <name type="scientific">Streptomyces daliensis</name>
    <dbReference type="NCBI Taxonomy" id="299421"/>
    <lineage>
        <taxon>Bacteria</taxon>
        <taxon>Bacillati</taxon>
        <taxon>Actinomycetota</taxon>
        <taxon>Actinomycetes</taxon>
        <taxon>Kitasatosporales</taxon>
        <taxon>Streptomycetaceae</taxon>
        <taxon>Streptomyces</taxon>
    </lineage>
</organism>
<proteinExistence type="predicted"/>
<sequence length="78" mass="8647">VHRALHRELRQGPRRDPVRFPYRAQARTNTDRADVDRFRHALAASLRNLGIQLTAVGRDVEARAAHAEAASLTGDGPP</sequence>
<comment type="caution">
    <text evidence="1">The sequence shown here is derived from an EMBL/GenBank/DDBJ whole genome shotgun (WGS) entry which is preliminary data.</text>
</comment>
<dbReference type="EMBL" id="JAGSMN010002339">
    <property type="protein sequence ID" value="MBR7679159.1"/>
    <property type="molecule type" value="Genomic_DNA"/>
</dbReference>
<reference evidence="1" key="1">
    <citation type="submission" date="2021-04" db="EMBL/GenBank/DDBJ databases">
        <title>Sequencing of actinobacteria type strains.</title>
        <authorList>
            <person name="Nguyen G.-S."/>
            <person name="Wentzel A."/>
        </authorList>
    </citation>
    <scope>NUCLEOTIDE SEQUENCE</scope>
    <source>
        <strain evidence="1">DSM 42095</strain>
    </source>
</reference>
<dbReference type="AlphaFoldDB" id="A0A8T4J424"/>